<sequence length="54" mass="6186">MELLFIIKTLYHIGVIYSAYGKTEAETYLKEAREASFELGPQLTHKIDNQIANL</sequence>
<evidence type="ECO:0000313" key="2">
    <source>
        <dbReference type="Proteomes" id="UP000184474"/>
    </source>
</evidence>
<accession>A0A1M6K6N8</accession>
<protein>
    <submittedName>
        <fullName evidence="1">Uncharacterized protein</fullName>
    </submittedName>
</protein>
<dbReference type="EMBL" id="FRAA01000001">
    <property type="protein sequence ID" value="SHJ54584.1"/>
    <property type="molecule type" value="Genomic_DNA"/>
</dbReference>
<dbReference type="Proteomes" id="UP000184474">
    <property type="component" value="Unassembled WGS sequence"/>
</dbReference>
<dbReference type="AlphaFoldDB" id="A0A1M6K6N8"/>
<proteinExistence type="predicted"/>
<gene>
    <name evidence="1" type="ORF">SAMN04488028_101460</name>
</gene>
<dbReference type="STRING" id="156994.SAMN04488028_101460"/>
<reference evidence="2" key="1">
    <citation type="submission" date="2016-11" db="EMBL/GenBank/DDBJ databases">
        <authorList>
            <person name="Varghese N."/>
            <person name="Submissions S."/>
        </authorList>
    </citation>
    <scope>NUCLEOTIDE SEQUENCE [LARGE SCALE GENOMIC DNA]</scope>
    <source>
        <strain evidence="2">DSM 26134</strain>
    </source>
</reference>
<keyword evidence="2" id="KW-1185">Reference proteome</keyword>
<evidence type="ECO:0000313" key="1">
    <source>
        <dbReference type="EMBL" id="SHJ54584.1"/>
    </source>
</evidence>
<name>A0A1M6K6N8_REIAG</name>
<organism evidence="1 2">
    <name type="scientific">Reichenbachiella agariperforans</name>
    <dbReference type="NCBI Taxonomy" id="156994"/>
    <lineage>
        <taxon>Bacteria</taxon>
        <taxon>Pseudomonadati</taxon>
        <taxon>Bacteroidota</taxon>
        <taxon>Cytophagia</taxon>
        <taxon>Cytophagales</taxon>
        <taxon>Reichenbachiellaceae</taxon>
        <taxon>Reichenbachiella</taxon>
    </lineage>
</organism>